<dbReference type="Pfam" id="PF00378">
    <property type="entry name" value="ECH_1"/>
    <property type="match status" value="1"/>
</dbReference>
<dbReference type="InterPro" id="IPR001753">
    <property type="entry name" value="Enoyl-CoA_hydra/iso"/>
</dbReference>
<dbReference type="Proteomes" id="UP000504606">
    <property type="component" value="Unplaced"/>
</dbReference>
<evidence type="ECO:0000313" key="5">
    <source>
        <dbReference type="RefSeq" id="XP_052125695.1"/>
    </source>
</evidence>
<evidence type="ECO:0000313" key="3">
    <source>
        <dbReference type="Proteomes" id="UP000504606"/>
    </source>
</evidence>
<keyword evidence="1" id="KW-0175">Coiled coil</keyword>
<feature type="compositionally biased region" description="Basic residues" evidence="2">
    <location>
        <begin position="557"/>
        <end position="567"/>
    </location>
</feature>
<feature type="region of interest" description="Disordered" evidence="2">
    <location>
        <begin position="68"/>
        <end position="189"/>
    </location>
</feature>
<feature type="compositionally biased region" description="Low complexity" evidence="2">
    <location>
        <begin position="603"/>
        <end position="616"/>
    </location>
</feature>
<dbReference type="PANTHER" id="PTHR43684:SF11">
    <property type="entry name" value="CHROMO DOMAIN-CONTAINING PROTEIN"/>
    <property type="match status" value="1"/>
</dbReference>
<dbReference type="OrthoDB" id="6357915at2759"/>
<feature type="compositionally biased region" description="Polar residues" evidence="2">
    <location>
        <begin position="772"/>
        <end position="784"/>
    </location>
</feature>
<feature type="compositionally biased region" description="Low complexity" evidence="2">
    <location>
        <begin position="575"/>
        <end position="592"/>
    </location>
</feature>
<feature type="compositionally biased region" description="Basic and acidic residues" evidence="2">
    <location>
        <begin position="475"/>
        <end position="501"/>
    </location>
</feature>
<dbReference type="Gene3D" id="1.10.12.10">
    <property type="entry name" value="Lyase 2-enoyl-coa Hydratase, Chain A, domain 2"/>
    <property type="match status" value="1"/>
</dbReference>
<feature type="compositionally biased region" description="Polar residues" evidence="2">
    <location>
        <begin position="818"/>
        <end position="828"/>
    </location>
</feature>
<organism evidence="3 4">
    <name type="scientific">Frankliniella occidentalis</name>
    <name type="common">Western flower thrips</name>
    <name type="synonym">Euthrips occidentalis</name>
    <dbReference type="NCBI Taxonomy" id="133901"/>
    <lineage>
        <taxon>Eukaryota</taxon>
        <taxon>Metazoa</taxon>
        <taxon>Ecdysozoa</taxon>
        <taxon>Arthropoda</taxon>
        <taxon>Hexapoda</taxon>
        <taxon>Insecta</taxon>
        <taxon>Pterygota</taxon>
        <taxon>Neoptera</taxon>
        <taxon>Paraneoptera</taxon>
        <taxon>Thysanoptera</taxon>
        <taxon>Terebrantia</taxon>
        <taxon>Thripoidea</taxon>
        <taxon>Thripidae</taxon>
        <taxon>Frankliniella</taxon>
    </lineage>
</organism>
<dbReference type="InterPro" id="IPR051053">
    <property type="entry name" value="ECH/Chromodomain_protein"/>
</dbReference>
<dbReference type="SUPFAM" id="SSF52096">
    <property type="entry name" value="ClpP/crotonase"/>
    <property type="match status" value="1"/>
</dbReference>
<dbReference type="InterPro" id="IPR029045">
    <property type="entry name" value="ClpP/crotonase-like_dom_sf"/>
</dbReference>
<dbReference type="RefSeq" id="XP_026286730.1">
    <property type="nucleotide sequence ID" value="XM_026430945.2"/>
</dbReference>
<dbReference type="Gene3D" id="3.90.226.10">
    <property type="entry name" value="2-enoyl-CoA Hydratase, Chain A, domain 1"/>
    <property type="match status" value="1"/>
</dbReference>
<reference evidence="4 5" key="1">
    <citation type="submission" date="2025-04" db="UniProtKB">
        <authorList>
            <consortium name="RefSeq"/>
        </authorList>
    </citation>
    <scope>IDENTIFICATION</scope>
    <source>
        <tissue evidence="4 5">Whole organism</tissue>
    </source>
</reference>
<name>A0A6J1T535_FRAOC</name>
<evidence type="ECO:0000313" key="4">
    <source>
        <dbReference type="RefSeq" id="XP_026286730.1"/>
    </source>
</evidence>
<feature type="region of interest" description="Disordered" evidence="2">
    <location>
        <begin position="733"/>
        <end position="833"/>
    </location>
</feature>
<sequence>MEQMEQVGTSGLPPLLPSVPVPVPVADSEQSVDQVVEQDLCSLTELVPVRSKQHTSASDRILAVEEEELVDDPLEEQLEEEMQEDPSPSVQKIGQTLMEIVVSKFDTSELSQEDPHPDNEEDLNPDVPLELPSETSDTNSEVRPDTPSDGRSQSSTPTFQVPPHLLGRTVENPQSDIPPGRRTQKPRLGVRVPYRNLTSQIVTQNEIAQEIFERTQKKHPEMVQGMVPKGGIANSDLFTRKLTQRLASSITAPTAKPKTAIVPESIGTLKALLPNHPKQPGAAAAAIVDGVRLSPGFTYNEKDKAMDDAELLSILEGDGDPLWLPDKLLRKPESSQTGSSPTPPATNAMPVLTPPPPPKLDPEVEKTLALKQLMELPTAFPPKKPEKKAESKRSRRRSGKAKQDGGENEEGVVVPLATPETGSVNQLAVEENGGNAENAPPVTTPAPPAKKAVSSRKRKMTPEVAAVLKKPRVSKKAEAAAKNETNAKVDPKAEVLGKLDAAESVANGKAKGGKSATPTPPVESNKKKVGGNKKATPQSKTEPEPVVTNGNTETTIKKKSVKKAGKRKPGDTTPKKPAVKTTPTKTVKSPKVANKMSSATANKSQVPPQSPKPQKSTELITEAEEVSEPPKDLSMEVVEEEPAPILEPPQEPVEKEKEPQSQTPQKKATRINRELEHLLGDEGAVNMLYAVEGHKRKGSKDLALKARLVKTAVMRLSSSPQGHMPLALRARRSLNVTEPPKLVKMSGSRKQRHHSSESLDSMRSPPYLTPVENVSSQVFPQRQKLTADDSRIIRRHSTSSSYSSPDVSPRRASVEDGSAQNAPGTSGSPRKKGVPIFVRDKARNLTYDGMKKPKVVNPVAFDSVLLKEQLLELSKKPNLLPNPAAIKTKDLRKLSEVNGRVKTELLKKMKKGLDSSSAIAKKVIKLQRAQLLAERKAAEEIAKAQKVAEELRQVQKEVDDLAVEDELPITPVVIKQEGKKNSAPQSPDAASEACKCTYGACLASCARCVTGPLFCVSPTGYSNLLKSLHPKGKKSHEERQRATARHCAGTYNYKEITVRRYDNVVHVILAPVSTKMSSSLNIQVLRELRDALQQVRKDDQCKVVLLTSSGSIFCQGIDVSGLIQSNNEKRKTAAFEMSLALKDFLKCIAHFPKPVVAGVQGAAVGLGVTMLPLFDMVFASDKATFHTPYAQMGQVPDGGATLTLPYMLGHTATSELLLNCRKLTANEALKCGLVTRVLWPDRFMEELIPIVKSIAQQSAQSMEATKALLRHGLRTKFDAALESETHLLVEHWTSKECQLSFQGMVESGAVTLQRQRATDA</sequence>
<feature type="compositionally biased region" description="Polar residues" evidence="2">
    <location>
        <begin position="149"/>
        <end position="159"/>
    </location>
</feature>
<dbReference type="GeneID" id="113212304"/>
<dbReference type="PANTHER" id="PTHR43684">
    <property type="match status" value="1"/>
</dbReference>
<feature type="compositionally biased region" description="Low complexity" evidence="2">
    <location>
        <begin position="798"/>
        <end position="807"/>
    </location>
</feature>
<dbReference type="RefSeq" id="XP_052125695.1">
    <property type="nucleotide sequence ID" value="XM_052269735.1"/>
</dbReference>
<proteinExistence type="predicted"/>
<gene>
    <name evidence="4 5" type="primary">LOC113212304</name>
</gene>
<feature type="region of interest" description="Disordered" evidence="2">
    <location>
        <begin position="325"/>
        <end position="362"/>
    </location>
</feature>
<dbReference type="CDD" id="cd06558">
    <property type="entry name" value="crotonase-like"/>
    <property type="match status" value="1"/>
</dbReference>
<keyword evidence="3" id="KW-1185">Reference proteome</keyword>
<dbReference type="InterPro" id="IPR014748">
    <property type="entry name" value="Enoyl-CoA_hydra_C"/>
</dbReference>
<feature type="compositionally biased region" description="Basic and acidic residues" evidence="2">
    <location>
        <begin position="383"/>
        <end position="392"/>
    </location>
</feature>
<feature type="compositionally biased region" description="Acidic residues" evidence="2">
    <location>
        <begin position="68"/>
        <end position="84"/>
    </location>
</feature>
<evidence type="ECO:0000256" key="2">
    <source>
        <dbReference type="SAM" id="MobiDB-lite"/>
    </source>
</evidence>
<accession>A0A6J1T535</accession>
<protein>
    <submittedName>
        <fullName evidence="4 5">Proteoglycan 4 isoform X1</fullName>
    </submittedName>
</protein>
<evidence type="ECO:0000256" key="1">
    <source>
        <dbReference type="SAM" id="Coils"/>
    </source>
</evidence>
<feature type="region of interest" description="Disordered" evidence="2">
    <location>
        <begin position="1"/>
        <end position="21"/>
    </location>
</feature>
<feature type="coiled-coil region" evidence="1">
    <location>
        <begin position="934"/>
        <end position="964"/>
    </location>
</feature>
<dbReference type="KEGG" id="foc:113212304"/>
<feature type="region of interest" description="Disordered" evidence="2">
    <location>
        <begin position="374"/>
        <end position="668"/>
    </location>
</feature>